<proteinExistence type="predicted"/>
<comment type="caution">
    <text evidence="1">The sequence shown here is derived from an EMBL/GenBank/DDBJ whole genome shotgun (WGS) entry which is preliminary data.</text>
</comment>
<protein>
    <submittedName>
        <fullName evidence="1">Uncharacterized protein</fullName>
    </submittedName>
</protein>
<dbReference type="EMBL" id="CALYLO010000001">
    <property type="protein sequence ID" value="CAH8243600.1"/>
    <property type="molecule type" value="Genomic_DNA"/>
</dbReference>
<dbReference type="Proteomes" id="UP001154322">
    <property type="component" value="Unassembled WGS sequence"/>
</dbReference>
<dbReference type="RefSeq" id="WP_261944594.1">
    <property type="nucleotide sequence ID" value="NZ_AP031286.1"/>
</dbReference>
<evidence type="ECO:0000313" key="1">
    <source>
        <dbReference type="EMBL" id="CAH8243600.1"/>
    </source>
</evidence>
<name>A0ABN8TXX2_9BACL</name>
<organism evidence="1 2">
    <name type="scientific">Paenibacillus melissococcoides</name>
    <dbReference type="NCBI Taxonomy" id="2912268"/>
    <lineage>
        <taxon>Bacteria</taxon>
        <taxon>Bacillati</taxon>
        <taxon>Bacillota</taxon>
        <taxon>Bacilli</taxon>
        <taxon>Bacillales</taxon>
        <taxon>Paenibacillaceae</taxon>
        <taxon>Paenibacillus</taxon>
    </lineage>
</organism>
<reference evidence="1" key="1">
    <citation type="submission" date="2022-06" db="EMBL/GenBank/DDBJ databases">
        <authorList>
            <person name="Dietemann V."/>
            <person name="Ory F."/>
            <person name="Dainat B."/>
            <person name="Oberhansli S."/>
        </authorList>
    </citation>
    <scope>NUCLEOTIDE SEQUENCE</scope>
    <source>
        <strain evidence="1">Ena-SAMPLE-TAB-26-04-2022-14:26:32:270-5432</strain>
    </source>
</reference>
<accession>A0ABN8TXX2</accession>
<gene>
    <name evidence="1" type="ORF">WJ0W_000839</name>
</gene>
<sequence length="125" mass="14208">MNQLDEQRIREIVREELKKEAPAGTEAEEYTQCFPGGTKAKINLSIEFADLAPGDYQEILSFISMSARQFYLSVGSKINNKTSEAEEFITVEGKHKIDASLLENAEPVDLRKTQGRLNRSQWKEI</sequence>
<keyword evidence="2" id="KW-1185">Reference proteome</keyword>
<evidence type="ECO:0000313" key="2">
    <source>
        <dbReference type="Proteomes" id="UP001154322"/>
    </source>
</evidence>